<comment type="caution">
    <text evidence="2">The sequence shown here is derived from an EMBL/GenBank/DDBJ whole genome shotgun (WGS) entry which is preliminary data.</text>
</comment>
<evidence type="ECO:0000256" key="1">
    <source>
        <dbReference type="SAM" id="MobiDB-lite"/>
    </source>
</evidence>
<feature type="compositionally biased region" description="Basic and acidic residues" evidence="1">
    <location>
        <begin position="99"/>
        <end position="128"/>
    </location>
</feature>
<feature type="region of interest" description="Disordered" evidence="1">
    <location>
        <begin position="16"/>
        <end position="38"/>
    </location>
</feature>
<gene>
    <name evidence="2" type="ORF">CBR_g49085</name>
</gene>
<dbReference type="AlphaFoldDB" id="A0A388K4S5"/>
<feature type="compositionally biased region" description="Acidic residues" evidence="1">
    <location>
        <begin position="88"/>
        <end position="98"/>
    </location>
</feature>
<accession>A0A388K4S5</accession>
<reference evidence="2 3" key="1">
    <citation type="journal article" date="2018" name="Cell">
        <title>The Chara Genome: Secondary Complexity and Implications for Plant Terrestrialization.</title>
        <authorList>
            <person name="Nishiyama T."/>
            <person name="Sakayama H."/>
            <person name="Vries J.D."/>
            <person name="Buschmann H."/>
            <person name="Saint-Marcoux D."/>
            <person name="Ullrich K.K."/>
            <person name="Haas F.B."/>
            <person name="Vanderstraeten L."/>
            <person name="Becker D."/>
            <person name="Lang D."/>
            <person name="Vosolsobe S."/>
            <person name="Rombauts S."/>
            <person name="Wilhelmsson P.K.I."/>
            <person name="Janitza P."/>
            <person name="Kern R."/>
            <person name="Heyl A."/>
            <person name="Rumpler F."/>
            <person name="Villalobos L.I.A.C."/>
            <person name="Clay J.M."/>
            <person name="Skokan R."/>
            <person name="Toyoda A."/>
            <person name="Suzuki Y."/>
            <person name="Kagoshima H."/>
            <person name="Schijlen E."/>
            <person name="Tajeshwar N."/>
            <person name="Catarino B."/>
            <person name="Hetherington A.J."/>
            <person name="Saltykova A."/>
            <person name="Bonnot C."/>
            <person name="Breuninger H."/>
            <person name="Symeonidi A."/>
            <person name="Radhakrishnan G.V."/>
            <person name="Van Nieuwerburgh F."/>
            <person name="Deforce D."/>
            <person name="Chang C."/>
            <person name="Karol K.G."/>
            <person name="Hedrich R."/>
            <person name="Ulvskov P."/>
            <person name="Glockner G."/>
            <person name="Delwiche C.F."/>
            <person name="Petrasek J."/>
            <person name="Van de Peer Y."/>
            <person name="Friml J."/>
            <person name="Beilby M."/>
            <person name="Dolan L."/>
            <person name="Kohara Y."/>
            <person name="Sugano S."/>
            <person name="Fujiyama A."/>
            <person name="Delaux P.-M."/>
            <person name="Quint M."/>
            <person name="TheiBen G."/>
            <person name="Hagemann M."/>
            <person name="Harholt J."/>
            <person name="Dunand C."/>
            <person name="Zachgo S."/>
            <person name="Langdale J."/>
            <person name="Maumus F."/>
            <person name="Straeten D.V.D."/>
            <person name="Gould S.B."/>
            <person name="Rensing S.A."/>
        </authorList>
    </citation>
    <scope>NUCLEOTIDE SEQUENCE [LARGE SCALE GENOMIC DNA]</scope>
    <source>
        <strain evidence="2 3">S276</strain>
    </source>
</reference>
<proteinExistence type="predicted"/>
<dbReference type="Gene3D" id="2.40.70.10">
    <property type="entry name" value="Acid Proteases"/>
    <property type="match status" value="1"/>
</dbReference>
<evidence type="ECO:0000313" key="3">
    <source>
        <dbReference type="Proteomes" id="UP000265515"/>
    </source>
</evidence>
<feature type="region of interest" description="Disordered" evidence="1">
    <location>
        <begin position="377"/>
        <end position="399"/>
    </location>
</feature>
<feature type="compositionally biased region" description="Polar residues" evidence="1">
    <location>
        <begin position="57"/>
        <end position="70"/>
    </location>
</feature>
<sequence>MISTSFSLILRGSSYGITDNRVDTGTTRLPWSSHRGVGPSVWNDLQASYCAREDGASCQTRGQRKASANQEPLRREPKQERRKKAVEVEEDDNEDEQDERLHQKEDRRVEQRAKKRGAQKEAKPILRDAAPKKKKYMVRLEEGFDVEKVIDKLLEGHNDLVTLKEILASAPKLRNELKGRFSLRFVPNVHLSVILPKEAEWAETRTKMDCKCVACGMVDLVVKRSQCAAMGDTGAEMNIIKEVDALRFGLEIDRSDCGILHGANCKVVFCGTTSNIEIGKVKARACSFVMPDVDHAILPGRSFLWENEDIVSESQDNEFEEGEIKKAFRAEEYDGIYLELGLLLSGETRDMDASKRAQKIRHLYLVRDNHRFVKRSDFTKPAMSRGGRGTRPPRRPLGA</sequence>
<dbReference type="Gramene" id="GBG65016">
    <property type="protein sequence ID" value="GBG65016"/>
    <property type="gene ID" value="CBR_g49085"/>
</dbReference>
<organism evidence="2 3">
    <name type="scientific">Chara braunii</name>
    <name type="common">Braun's stonewort</name>
    <dbReference type="NCBI Taxonomy" id="69332"/>
    <lineage>
        <taxon>Eukaryota</taxon>
        <taxon>Viridiplantae</taxon>
        <taxon>Streptophyta</taxon>
        <taxon>Charophyceae</taxon>
        <taxon>Charales</taxon>
        <taxon>Characeae</taxon>
        <taxon>Chara</taxon>
    </lineage>
</organism>
<dbReference type="Proteomes" id="UP000265515">
    <property type="component" value="Unassembled WGS sequence"/>
</dbReference>
<protein>
    <recommendedName>
        <fullName evidence="4">Peptidase A2 domain-containing protein</fullName>
    </recommendedName>
</protein>
<evidence type="ECO:0008006" key="4">
    <source>
        <dbReference type="Google" id="ProtNLM"/>
    </source>
</evidence>
<keyword evidence="3" id="KW-1185">Reference proteome</keyword>
<feature type="region of interest" description="Disordered" evidence="1">
    <location>
        <begin position="54"/>
        <end position="128"/>
    </location>
</feature>
<name>A0A388K4S5_CHABU</name>
<dbReference type="InterPro" id="IPR021109">
    <property type="entry name" value="Peptidase_aspartic_dom_sf"/>
</dbReference>
<dbReference type="EMBL" id="BFEA01000057">
    <property type="protein sequence ID" value="GBG65016.1"/>
    <property type="molecule type" value="Genomic_DNA"/>
</dbReference>
<evidence type="ECO:0000313" key="2">
    <source>
        <dbReference type="EMBL" id="GBG65016.1"/>
    </source>
</evidence>